<evidence type="ECO:0000313" key="6">
    <source>
        <dbReference type="Proteomes" id="UP000790347"/>
    </source>
</evidence>
<dbReference type="SUPFAM" id="SSF50814">
    <property type="entry name" value="Lipocalins"/>
    <property type="match status" value="1"/>
</dbReference>
<evidence type="ECO:0000256" key="1">
    <source>
        <dbReference type="ARBA" id="ARBA00008390"/>
    </source>
</evidence>
<dbReference type="PRINTS" id="PR00178">
    <property type="entry name" value="FATTYACIDBP"/>
</dbReference>
<dbReference type="PROSITE" id="PS00214">
    <property type="entry name" value="FABP"/>
    <property type="match status" value="1"/>
</dbReference>
<dbReference type="PANTHER" id="PTHR11955">
    <property type="entry name" value="FATTY ACID BINDING PROTEIN"/>
    <property type="match status" value="1"/>
</dbReference>
<dbReference type="EMBL" id="ASGP02000001">
    <property type="protein sequence ID" value="KAH9527109.1"/>
    <property type="molecule type" value="Genomic_DNA"/>
</dbReference>
<comment type="caution">
    <text evidence="5">The sequence shown here is derived from an EMBL/GenBank/DDBJ whole genome shotgun (WGS) entry which is preliminary data.</text>
</comment>
<feature type="domain" description="Cytosolic fatty-acid binding proteins" evidence="3">
    <location>
        <begin position="54"/>
        <end position="71"/>
    </location>
</feature>
<reference evidence="5" key="4">
    <citation type="journal article" date="2022" name="Res Sq">
        <title>Comparative Genomics Reveals Insights into the Divergent Evolution of Astigmatic Mites and Household Pest Adaptations.</title>
        <authorList>
            <person name="Xiong Q."/>
            <person name="Wan A.T.-Y."/>
            <person name="Liu X.-Y."/>
            <person name="Fung C.S.-H."/>
            <person name="Xiao X."/>
            <person name="Malainual N."/>
            <person name="Hou J."/>
            <person name="Wang L."/>
            <person name="Wang M."/>
            <person name="Yang K."/>
            <person name="Cui Y."/>
            <person name="Leung E."/>
            <person name="Nong W."/>
            <person name="Shin S.-K."/>
            <person name="Au S."/>
            <person name="Jeong K.Y."/>
            <person name="Chew F.T."/>
            <person name="Hui J."/>
            <person name="Leung T.F."/>
            <person name="Tungtrongchitr A."/>
            <person name="Zhong N."/>
            <person name="Liu Z."/>
            <person name="Tsui S."/>
        </authorList>
    </citation>
    <scope>NUCLEOTIDE SEQUENCE</scope>
    <source>
        <strain evidence="5">Derf</strain>
        <tissue evidence="5">Whole organism</tissue>
    </source>
</reference>
<dbReference type="Proteomes" id="UP000828236">
    <property type="component" value="Unassembled WGS sequence"/>
</dbReference>
<keyword evidence="2" id="KW-0446">Lipid-binding</keyword>
<name>A0A922L937_DERFA</name>
<protein>
    <submittedName>
        <fullName evidence="5">Calycin super</fullName>
    </submittedName>
    <submittedName>
        <fullName evidence="4">Group 13 mite allergen-like protein</fullName>
    </submittedName>
</protein>
<gene>
    <name evidence="5" type="primary">FABP4</name>
    <name evidence="5" type="ORF">DERF_001152</name>
    <name evidence="4" type="ORF">HUG17_4385</name>
</gene>
<dbReference type="GO" id="GO:0008289">
    <property type="term" value="F:lipid binding"/>
    <property type="evidence" value="ECO:0007669"/>
    <property type="project" value="UniProtKB-KW"/>
</dbReference>
<evidence type="ECO:0000313" key="5">
    <source>
        <dbReference type="EMBL" id="KAH9527109.1"/>
    </source>
</evidence>
<dbReference type="InterPro" id="IPR031259">
    <property type="entry name" value="ILBP"/>
</dbReference>
<reference evidence="5" key="1">
    <citation type="submission" date="2013-05" db="EMBL/GenBank/DDBJ databases">
        <authorList>
            <person name="Yim A.K.Y."/>
            <person name="Chan T.F."/>
            <person name="Ji K.M."/>
            <person name="Liu X.Y."/>
            <person name="Zhou J.W."/>
            <person name="Li R.Q."/>
            <person name="Yang K.Y."/>
            <person name="Li J."/>
            <person name="Li M."/>
            <person name="Law P.T.W."/>
            <person name="Wu Y.L."/>
            <person name="Cai Z.L."/>
            <person name="Qin H."/>
            <person name="Bao Y."/>
            <person name="Leung R.K.K."/>
            <person name="Ng P.K.S."/>
            <person name="Zou J."/>
            <person name="Zhong X.J."/>
            <person name="Ran P.X."/>
            <person name="Zhong N.S."/>
            <person name="Liu Z.G."/>
            <person name="Tsui S.K.W."/>
        </authorList>
    </citation>
    <scope>NUCLEOTIDE SEQUENCE</scope>
    <source>
        <strain evidence="5">Derf</strain>
        <tissue evidence="5">Whole organism</tissue>
    </source>
</reference>
<accession>A0A922L937</accession>
<dbReference type="InterPro" id="IPR012674">
    <property type="entry name" value="Calycin"/>
</dbReference>
<dbReference type="InterPro" id="IPR000463">
    <property type="entry name" value="Fatty_acid-bd"/>
</dbReference>
<dbReference type="CDD" id="cd00742">
    <property type="entry name" value="FABP"/>
    <property type="match status" value="1"/>
</dbReference>
<evidence type="ECO:0000256" key="2">
    <source>
        <dbReference type="ARBA" id="ARBA00023121"/>
    </source>
</evidence>
<evidence type="ECO:0000259" key="3">
    <source>
        <dbReference type="PROSITE" id="PS00214"/>
    </source>
</evidence>
<proteinExistence type="inferred from homology"/>
<keyword evidence="6" id="KW-1185">Reference proteome</keyword>
<reference evidence="4" key="2">
    <citation type="submission" date="2020-06" db="EMBL/GenBank/DDBJ databases">
        <authorList>
            <person name="Ji K."/>
            <person name="Li J."/>
        </authorList>
    </citation>
    <scope>NUCLEOTIDE SEQUENCE</scope>
    <source>
        <strain evidence="4">JKM2019</strain>
        <tissue evidence="4">Whole body</tissue>
    </source>
</reference>
<sequence>MWFSNLIDIENWKRRMVSITENVQQQQVKDQESEQQNIQKQQQQQHDIPDKFYGRYRLTQSDNFDEFLREIGVGFLSRKLANLTRPHLDIVKESDGYIAMKVEAPHKCLVNRFRINEYFNETRMDGKVCKSLVEFIPPNKFVQFQWDDTLEIKYIREFVDNKINVKSICNNVESFRVYTRVD</sequence>
<dbReference type="Gene3D" id="2.40.128.20">
    <property type="match status" value="1"/>
</dbReference>
<comment type="similarity">
    <text evidence="1">Belongs to the calycin superfamily. Fatty-acid binding protein (FABP) family.</text>
</comment>
<dbReference type="AlphaFoldDB" id="A0A922L937"/>
<evidence type="ECO:0000313" key="4">
    <source>
        <dbReference type="EMBL" id="KAH7641341.1"/>
    </source>
</evidence>
<dbReference type="EMBL" id="SDOV01000004">
    <property type="protein sequence ID" value="KAH7641341.1"/>
    <property type="molecule type" value="Genomic_DNA"/>
</dbReference>
<reference evidence="4" key="3">
    <citation type="journal article" date="2021" name="World Allergy Organ. J.">
        <title>Chromosome-level assembly of Dermatophagoides farinae genome and transcriptome reveals two novel allergens Der f 37 and Der f 39.</title>
        <authorList>
            <person name="Chen J."/>
            <person name="Cai Z."/>
            <person name="Fan D."/>
            <person name="Hu J."/>
            <person name="Hou Y."/>
            <person name="He Y."/>
            <person name="Zhang Z."/>
            <person name="Zhao Z."/>
            <person name="Gao P."/>
            <person name="Hu W."/>
            <person name="Sun J."/>
            <person name="Li J."/>
            <person name="Ji K."/>
        </authorList>
    </citation>
    <scope>NUCLEOTIDE SEQUENCE</scope>
    <source>
        <strain evidence="4">JKM2019</strain>
    </source>
</reference>
<dbReference type="Proteomes" id="UP000790347">
    <property type="component" value="Unassembled WGS sequence"/>
</dbReference>
<dbReference type="OrthoDB" id="412780at2759"/>
<organism evidence="5 6">
    <name type="scientific">Dermatophagoides farinae</name>
    <name type="common">American house dust mite</name>
    <dbReference type="NCBI Taxonomy" id="6954"/>
    <lineage>
        <taxon>Eukaryota</taxon>
        <taxon>Metazoa</taxon>
        <taxon>Ecdysozoa</taxon>
        <taxon>Arthropoda</taxon>
        <taxon>Chelicerata</taxon>
        <taxon>Arachnida</taxon>
        <taxon>Acari</taxon>
        <taxon>Acariformes</taxon>
        <taxon>Sarcoptiformes</taxon>
        <taxon>Astigmata</taxon>
        <taxon>Psoroptidia</taxon>
        <taxon>Analgoidea</taxon>
        <taxon>Pyroglyphidae</taxon>
        <taxon>Dermatophagoidinae</taxon>
        <taxon>Dermatophagoides</taxon>
    </lineage>
</organism>